<dbReference type="InterPro" id="IPR029058">
    <property type="entry name" value="AB_hydrolase_fold"/>
</dbReference>
<proteinExistence type="predicted"/>
<dbReference type="RefSeq" id="WP_370595448.1">
    <property type="nucleotide sequence ID" value="NZ_JALBUR010000002.1"/>
</dbReference>
<gene>
    <name evidence="3" type="ORF">MOZ60_02000</name>
</gene>
<dbReference type="AlphaFoldDB" id="A0AB35U1A7"/>
<evidence type="ECO:0000313" key="3">
    <source>
        <dbReference type="EMBL" id="MDX8418863.1"/>
    </source>
</evidence>
<dbReference type="PANTHER" id="PTHR42776:SF27">
    <property type="entry name" value="DIPEPTIDYL PEPTIDASE FAMILY MEMBER 6"/>
    <property type="match status" value="1"/>
</dbReference>
<dbReference type="SUPFAM" id="SSF53474">
    <property type="entry name" value="alpha/beta-Hydrolases"/>
    <property type="match status" value="1"/>
</dbReference>
<dbReference type="Pfam" id="PF00326">
    <property type="entry name" value="Peptidase_S9"/>
    <property type="match status" value="1"/>
</dbReference>
<feature type="domain" description="Peptidase S9 prolyl oligopeptidase catalytic" evidence="2">
    <location>
        <begin position="445"/>
        <end position="654"/>
    </location>
</feature>
<keyword evidence="4" id="KW-1185">Reference proteome</keyword>
<dbReference type="GO" id="GO:0006508">
    <property type="term" value="P:proteolysis"/>
    <property type="evidence" value="ECO:0007669"/>
    <property type="project" value="InterPro"/>
</dbReference>
<evidence type="ECO:0000313" key="4">
    <source>
        <dbReference type="Proteomes" id="UP001286174"/>
    </source>
</evidence>
<accession>A0AB35U1A7</accession>
<protein>
    <submittedName>
        <fullName evidence="3">S9 family peptidase</fullName>
    </submittedName>
</protein>
<dbReference type="Gene3D" id="3.40.50.1820">
    <property type="entry name" value="alpha/beta hydrolase"/>
    <property type="match status" value="1"/>
</dbReference>
<comment type="caution">
    <text evidence="3">The sequence shown here is derived from an EMBL/GenBank/DDBJ whole genome shotgun (WGS) entry which is preliminary data.</text>
</comment>
<keyword evidence="1" id="KW-0378">Hydrolase</keyword>
<dbReference type="PANTHER" id="PTHR42776">
    <property type="entry name" value="SERINE PEPTIDASE S9 FAMILY MEMBER"/>
    <property type="match status" value="1"/>
</dbReference>
<evidence type="ECO:0000259" key="2">
    <source>
        <dbReference type="Pfam" id="PF00326"/>
    </source>
</evidence>
<dbReference type="SUPFAM" id="SSF82171">
    <property type="entry name" value="DPP6 N-terminal domain-like"/>
    <property type="match status" value="1"/>
</dbReference>
<dbReference type="Proteomes" id="UP001286174">
    <property type="component" value="Unassembled WGS sequence"/>
</dbReference>
<evidence type="ECO:0000256" key="1">
    <source>
        <dbReference type="ARBA" id="ARBA00022801"/>
    </source>
</evidence>
<reference evidence="3 4" key="1">
    <citation type="submission" date="2022-03" db="EMBL/GenBank/DDBJ databases">
        <title>Novel taxa within the pig intestine.</title>
        <authorList>
            <person name="Wylensek D."/>
            <person name="Bishof K."/>
            <person name="Afrizal A."/>
            <person name="Clavel T."/>
        </authorList>
    </citation>
    <scope>NUCLEOTIDE SEQUENCE [LARGE SCALE GENOMIC DNA]</scope>
    <source>
        <strain evidence="3 4">CLA-KB-P133</strain>
    </source>
</reference>
<dbReference type="InterPro" id="IPR001375">
    <property type="entry name" value="Peptidase_S9_cat"/>
</dbReference>
<dbReference type="GO" id="GO:0004252">
    <property type="term" value="F:serine-type endopeptidase activity"/>
    <property type="evidence" value="ECO:0007669"/>
    <property type="project" value="TreeGrafter"/>
</dbReference>
<organism evidence="3 4">
    <name type="scientific">Grylomicrobium aquisgranensis</name>
    <dbReference type="NCBI Taxonomy" id="2926318"/>
    <lineage>
        <taxon>Bacteria</taxon>
        <taxon>Bacillati</taxon>
        <taxon>Bacillota</taxon>
        <taxon>Erysipelotrichia</taxon>
        <taxon>Erysipelotrichales</taxon>
        <taxon>Erysipelotrichaceae</taxon>
        <taxon>Grylomicrobium</taxon>
    </lineage>
</organism>
<name>A0AB35U1A7_9FIRM</name>
<sequence>MSEKITIHDLVTYHYVENLQYSPDGKTLAWQVAYADEKKNTYKRDVWMLRDGKPVQLTSTLNASIVCWEDNNTLLLQRSTEDTAALTTDLYRIHLDGGEAVRAFTLPFAMSSMKKVKDGVYAALGTIDMHNPDVYLLDEEGRKKYADEQKEEHENYQVVDEVPYWFNGQNFVNGNRTALFLIELNPFGVKRLTAPAFDTDAMLVDGERIIYSGNERTRRQSLYNRVYAYDVKTGKTETIYGKDGMSFNNLFVLNGKLYGQACDLKEYGVNETGKVSRIEKDKLEVIFKPEISLYDSVVGDTTLGGGRESVSVRNHWITIATKDYYTVLLDFDKKFSRKEISTQGINAYCLAANEDQIAFAGQDWNHLSEVYVMDRDGSGLKRVTAYNDEALKDKYVAQPQKLAYTSQGEVLNGWVLLPKGYNEKKKYPAVFDIHGGPRCVYGEMFFHEMQVWASEGYFVFYTNIRGSDGRGDAFADIRGKYGEVDYQNLMDFMDAVLKKYPAIDPKRVCETGGSYGGFMTNWIITHTDRFCAAASQRSISNWVSMSFISDIGPYFGADQNAAKTPFEYDKLWEHSPLKYAENVKTPTLFIHSDEDRRCPLPEGMQMMQALAVRNVETRMCIFHGETHELSRSGKPLHRIRRMQEITDWFNAHTGDGRKDKKTKSTKK</sequence>
<dbReference type="EMBL" id="JALBUR010000002">
    <property type="protein sequence ID" value="MDX8418863.1"/>
    <property type="molecule type" value="Genomic_DNA"/>
</dbReference>
<dbReference type="Gene3D" id="2.120.10.60">
    <property type="entry name" value="Tricorn protease N-terminal domain"/>
    <property type="match status" value="1"/>
</dbReference>